<dbReference type="GO" id="GO:0007005">
    <property type="term" value="P:mitochondrion organization"/>
    <property type="evidence" value="ECO:0007669"/>
    <property type="project" value="InterPro"/>
</dbReference>
<feature type="region of interest" description="Disordered" evidence="1">
    <location>
        <begin position="1"/>
        <end position="64"/>
    </location>
</feature>
<proteinExistence type="predicted"/>
<dbReference type="InterPro" id="IPR009069">
    <property type="entry name" value="Cys_alpha_HP_mot_SF"/>
</dbReference>
<dbReference type="Proteomes" id="UP001054902">
    <property type="component" value="Unassembled WGS sequence"/>
</dbReference>
<dbReference type="SUPFAM" id="SSF47072">
    <property type="entry name" value="Cysteine alpha-hairpin motif"/>
    <property type="match status" value="1"/>
</dbReference>
<organism evidence="2 3">
    <name type="scientific">Chaetoceros tenuissimus</name>
    <dbReference type="NCBI Taxonomy" id="426638"/>
    <lineage>
        <taxon>Eukaryota</taxon>
        <taxon>Sar</taxon>
        <taxon>Stramenopiles</taxon>
        <taxon>Ochrophyta</taxon>
        <taxon>Bacillariophyta</taxon>
        <taxon>Coscinodiscophyceae</taxon>
        <taxon>Chaetocerotophycidae</taxon>
        <taxon>Chaetocerotales</taxon>
        <taxon>Chaetocerotaceae</taxon>
        <taxon>Chaetoceros</taxon>
    </lineage>
</organism>
<keyword evidence="3" id="KW-1185">Reference proteome</keyword>
<protein>
    <recommendedName>
        <fullName evidence="4">CHCH domain-containing protein</fullName>
    </recommendedName>
</protein>
<evidence type="ECO:0000313" key="3">
    <source>
        <dbReference type="Proteomes" id="UP001054902"/>
    </source>
</evidence>
<accession>A0AAD3CGB9</accession>
<name>A0AAD3CGB9_9STRA</name>
<evidence type="ECO:0000256" key="1">
    <source>
        <dbReference type="SAM" id="MobiDB-lite"/>
    </source>
</evidence>
<gene>
    <name evidence="2" type="ORF">CTEN210_01797</name>
</gene>
<dbReference type="AlphaFoldDB" id="A0AAD3CGB9"/>
<dbReference type="GO" id="GO:0005634">
    <property type="term" value="C:nucleus"/>
    <property type="evidence" value="ECO:0007669"/>
    <property type="project" value="TreeGrafter"/>
</dbReference>
<evidence type="ECO:0000313" key="2">
    <source>
        <dbReference type="EMBL" id="GFH45323.1"/>
    </source>
</evidence>
<dbReference type="PANTHER" id="PTHR13523">
    <property type="entry name" value="COILED-COIL-HELIX-COILED-COIL-HELIX DOMAIN CONTAINING 2/NUR77"/>
    <property type="match status" value="1"/>
</dbReference>
<evidence type="ECO:0008006" key="4">
    <source>
        <dbReference type="Google" id="ProtNLM"/>
    </source>
</evidence>
<dbReference type="PANTHER" id="PTHR13523:SF2">
    <property type="entry name" value="COILED-COIL-HELIX-COILED-COIL-HELIX DOMAIN CONTAINING 2, ISOFORM A-RELATED"/>
    <property type="match status" value="1"/>
</dbReference>
<comment type="caution">
    <text evidence="2">The sequence shown here is derived from an EMBL/GenBank/DDBJ whole genome shotgun (WGS) entry which is preliminary data.</text>
</comment>
<sequence length="165" mass="17202">MPRSRRAGASRPASSSSRSSMFSRPASTTRRPASTTTKAPAPTQQAPPPAVPQQSSGGMLSGIGSTIAQGMAFGTGSAIAHRAVGAAANALTGGGDSADQQQQVQQVEQVQATQGQEQLQGACAQDKQMFFECLKVNQGDQNSCSFLYQTLQECQRNTDQMSFSG</sequence>
<reference evidence="2 3" key="1">
    <citation type="journal article" date="2021" name="Sci. Rep.">
        <title>The genome of the diatom Chaetoceros tenuissimus carries an ancient integrated fragment of an extant virus.</title>
        <authorList>
            <person name="Hongo Y."/>
            <person name="Kimura K."/>
            <person name="Takaki Y."/>
            <person name="Yoshida Y."/>
            <person name="Baba S."/>
            <person name="Kobayashi G."/>
            <person name="Nagasaki K."/>
            <person name="Hano T."/>
            <person name="Tomaru Y."/>
        </authorList>
    </citation>
    <scope>NUCLEOTIDE SEQUENCE [LARGE SCALE GENOMIC DNA]</scope>
    <source>
        <strain evidence="2 3">NIES-3715</strain>
    </source>
</reference>
<dbReference type="GO" id="GO:0005739">
    <property type="term" value="C:mitochondrion"/>
    <property type="evidence" value="ECO:0007669"/>
    <property type="project" value="TreeGrafter"/>
</dbReference>
<feature type="compositionally biased region" description="Low complexity" evidence="1">
    <location>
        <begin position="9"/>
        <end position="44"/>
    </location>
</feature>
<dbReference type="EMBL" id="BLLK01000020">
    <property type="protein sequence ID" value="GFH45323.1"/>
    <property type="molecule type" value="Genomic_DNA"/>
</dbReference>
<dbReference type="InterPro" id="IPR055304">
    <property type="entry name" value="CHCHD2/10-like"/>
</dbReference>